<dbReference type="Proteomes" id="UP000000602">
    <property type="component" value="Plasmid large"/>
</dbReference>
<dbReference type="Gene3D" id="3.40.50.2000">
    <property type="entry name" value="Glycogen Phosphorylase B"/>
    <property type="match status" value="2"/>
</dbReference>
<dbReference type="CDD" id="cd03801">
    <property type="entry name" value="GT4_PimA-like"/>
    <property type="match status" value="1"/>
</dbReference>
<dbReference type="PANTHER" id="PTHR12526">
    <property type="entry name" value="GLYCOSYLTRANSFERASE"/>
    <property type="match status" value="1"/>
</dbReference>
<dbReference type="InterPro" id="IPR028098">
    <property type="entry name" value="Glyco_trans_4-like_N"/>
</dbReference>
<evidence type="ECO:0000313" key="4">
    <source>
        <dbReference type="EMBL" id="CAG37939.1"/>
    </source>
</evidence>
<feature type="transmembrane region" description="Helical" evidence="1">
    <location>
        <begin position="50"/>
        <end position="70"/>
    </location>
</feature>
<evidence type="ECO:0000313" key="5">
    <source>
        <dbReference type="Proteomes" id="UP000000602"/>
    </source>
</evidence>
<dbReference type="Pfam" id="PF13439">
    <property type="entry name" value="Glyco_transf_4"/>
    <property type="match status" value="1"/>
</dbReference>
<feature type="domain" description="Glycosyl transferase family 1" evidence="2">
    <location>
        <begin position="171"/>
        <end position="333"/>
    </location>
</feature>
<dbReference type="HOGENOM" id="CLU_009583_14_0_7"/>
<keyword evidence="5" id="KW-1185">Reference proteome</keyword>
<reference evidence="4 5" key="1">
    <citation type="journal article" date="2004" name="Environ. Microbiol.">
        <title>The genome of Desulfotalea psychrophila, a sulfate-reducing bacterium from permanently cold Arctic sediments.</title>
        <authorList>
            <person name="Rabus R."/>
            <person name="Ruepp A."/>
            <person name="Frickey T."/>
            <person name="Rattei T."/>
            <person name="Fartmann B."/>
            <person name="Stark M."/>
            <person name="Bauer M."/>
            <person name="Zibat A."/>
            <person name="Lombardot T."/>
            <person name="Becker I."/>
            <person name="Amann J."/>
            <person name="Gellner K."/>
            <person name="Teeling H."/>
            <person name="Leuschner W.D."/>
            <person name="Gloeckner F.-O."/>
            <person name="Lupas A.N."/>
            <person name="Amann R."/>
            <person name="Klenk H.-P."/>
        </authorList>
    </citation>
    <scope>NUCLEOTIDE SEQUENCE [LARGE SCALE GENOMIC DNA]</scope>
    <source>
        <strain evidence="5">DSM 12343 / LSv54</strain>
        <plasmid evidence="5">large</plasmid>
    </source>
</reference>
<dbReference type="EMBL" id="CR522871">
    <property type="protein sequence ID" value="CAG37939.1"/>
    <property type="molecule type" value="Genomic_DNA"/>
</dbReference>
<feature type="domain" description="Glycosyltransferase subfamily 4-like N-terminal" evidence="3">
    <location>
        <begin position="68"/>
        <end position="165"/>
    </location>
</feature>
<evidence type="ECO:0000259" key="3">
    <source>
        <dbReference type="Pfam" id="PF13439"/>
    </source>
</evidence>
<proteinExistence type="predicted"/>
<keyword evidence="1" id="KW-0812">Transmembrane</keyword>
<dbReference type="GO" id="GO:0016757">
    <property type="term" value="F:glycosyltransferase activity"/>
    <property type="evidence" value="ECO:0007669"/>
    <property type="project" value="InterPro"/>
</dbReference>
<keyword evidence="1" id="KW-1133">Transmembrane helix</keyword>
<dbReference type="KEGG" id="dps:DPPB75"/>
<dbReference type="STRING" id="177439.DPPB75"/>
<dbReference type="AlphaFoldDB" id="Q6AIA8"/>
<dbReference type="InterPro" id="IPR001296">
    <property type="entry name" value="Glyco_trans_1"/>
</dbReference>
<dbReference type="SUPFAM" id="SSF53756">
    <property type="entry name" value="UDP-Glycosyltransferase/glycogen phosphorylase"/>
    <property type="match status" value="1"/>
</dbReference>
<name>Q6AIA8_DESPS</name>
<geneLocation type="plasmid" evidence="5">
    <name>large</name>
</geneLocation>
<dbReference type="CAZy" id="GT4">
    <property type="family name" value="Glycosyltransferase Family 4"/>
</dbReference>
<sequence>MINKKLSNKVLMIGVNYKKNAKGGMASVIQNYDKIFEHLQYITTWADSNLLYKILIFIKAYVCLFFILVFRKKIKILHFHSASNSSFKRISLLIKLGNLFNKKIIIHIHGGGFIEFYNSSRNKCNILRALNSCHRLIVLSNNWQNWFVSLGIDETKIYVLNNIINYPVLDNKTHIYAPKIRLLFLGNIIKQKGIFDLVQTIIENKSKYKDIVSLKIGGDKEIYKLNNIIKNNHIQNIIQYKGWVTGTKKINLLNWCNIFILPSYMEAMPISILEAMSYNCCIIATKVGGIPDIVIPHKNGLLIAPQSKNKIEMAIDFFINNPELIDKYGQTSKEIIKNYYPDIVINKLKNIYYDLLKEDK</sequence>
<gene>
    <name evidence="4" type="ordered locus">DPPB75</name>
</gene>
<protein>
    <submittedName>
        <fullName evidence="4">Related to polysaccharide biosynthesis protein</fullName>
    </submittedName>
</protein>
<dbReference type="OrthoDB" id="9790710at2"/>
<dbReference type="eggNOG" id="COG0438">
    <property type="taxonomic scope" value="Bacteria"/>
</dbReference>
<dbReference type="Pfam" id="PF00534">
    <property type="entry name" value="Glycos_transf_1"/>
    <property type="match status" value="1"/>
</dbReference>
<keyword evidence="1" id="KW-0472">Membrane</keyword>
<accession>Q6AIA8</accession>
<dbReference type="RefSeq" id="WP_011190434.1">
    <property type="nucleotide sequence ID" value="NC_006139.1"/>
</dbReference>
<evidence type="ECO:0000256" key="1">
    <source>
        <dbReference type="SAM" id="Phobius"/>
    </source>
</evidence>
<evidence type="ECO:0000259" key="2">
    <source>
        <dbReference type="Pfam" id="PF00534"/>
    </source>
</evidence>
<organism evidence="4 5">
    <name type="scientific">Desulfotalea psychrophila (strain LSv54 / DSM 12343)</name>
    <dbReference type="NCBI Taxonomy" id="177439"/>
    <lineage>
        <taxon>Bacteria</taxon>
        <taxon>Pseudomonadati</taxon>
        <taxon>Thermodesulfobacteriota</taxon>
        <taxon>Desulfobulbia</taxon>
        <taxon>Desulfobulbales</taxon>
        <taxon>Desulfocapsaceae</taxon>
        <taxon>Desulfotalea</taxon>
    </lineage>
</organism>